<comment type="caution">
    <text evidence="2">The sequence shown here is derived from an EMBL/GenBank/DDBJ whole genome shotgun (WGS) entry which is preliminary data.</text>
</comment>
<evidence type="ECO:0000313" key="3">
    <source>
        <dbReference type="Proteomes" id="UP000216147"/>
    </source>
</evidence>
<dbReference type="InterPro" id="IPR029063">
    <property type="entry name" value="SAM-dependent_MTases_sf"/>
</dbReference>
<dbReference type="Proteomes" id="UP000216147">
    <property type="component" value="Unassembled WGS sequence"/>
</dbReference>
<evidence type="ECO:0000313" key="2">
    <source>
        <dbReference type="EMBL" id="OYX56349.1"/>
    </source>
</evidence>
<sequence>MSVRDFTVEQAAALAPGDGHYRAFVGPTYRYDLIGAQQFALLYLLGLRETHRLLDFGCGSLRLGRMAIPYLLEGRYFGIEPEAWLVADGFSRELGEDARQLKAPRFDHNTDYRTDVFGTRFDYIIAQSIFSHTGEDASRRALQSFKGSLAPGGLIVVNWMVGEEQPQFDPDTSDWVYPECVTFRPERIERIAAEADLAIRACPWWHPGLNWYVLAHSEAELPDAAFLASLALQPLAR</sequence>
<protein>
    <recommendedName>
        <fullName evidence="1">Methyltransferase type 12 domain-containing protein</fullName>
    </recommendedName>
</protein>
<dbReference type="Gene3D" id="3.40.50.150">
    <property type="entry name" value="Vaccinia Virus protein VP39"/>
    <property type="match status" value="1"/>
</dbReference>
<gene>
    <name evidence="2" type="ORF">B7Y86_10415</name>
</gene>
<feature type="domain" description="Methyltransferase type 12" evidence="1">
    <location>
        <begin position="54"/>
        <end position="155"/>
    </location>
</feature>
<dbReference type="CDD" id="cd02440">
    <property type="entry name" value="AdoMet_MTases"/>
    <property type="match status" value="1"/>
</dbReference>
<proteinExistence type="predicted"/>
<name>A0A258HHU6_9CAUL</name>
<accession>A0A258HHU6</accession>
<organism evidence="2 3">
    <name type="scientific">Brevundimonas subvibrioides</name>
    <dbReference type="NCBI Taxonomy" id="74313"/>
    <lineage>
        <taxon>Bacteria</taxon>
        <taxon>Pseudomonadati</taxon>
        <taxon>Pseudomonadota</taxon>
        <taxon>Alphaproteobacteria</taxon>
        <taxon>Caulobacterales</taxon>
        <taxon>Caulobacteraceae</taxon>
        <taxon>Brevundimonas</taxon>
    </lineage>
</organism>
<reference evidence="2 3" key="1">
    <citation type="submission" date="2017-03" db="EMBL/GenBank/DDBJ databases">
        <title>Lifting the veil on microbial sulfur biogeochemistry in mining wastewaters.</title>
        <authorList>
            <person name="Kantor R.S."/>
            <person name="Colenbrander Nelson T."/>
            <person name="Marshall S."/>
            <person name="Bennett D."/>
            <person name="Apte S."/>
            <person name="Camacho D."/>
            <person name="Thomas B.C."/>
            <person name="Warren L.A."/>
            <person name="Banfield J.F."/>
        </authorList>
    </citation>
    <scope>NUCLEOTIDE SEQUENCE [LARGE SCALE GENOMIC DNA]</scope>
    <source>
        <strain evidence="2">32-68-21</strain>
    </source>
</reference>
<evidence type="ECO:0000259" key="1">
    <source>
        <dbReference type="Pfam" id="PF08242"/>
    </source>
</evidence>
<dbReference type="InterPro" id="IPR013217">
    <property type="entry name" value="Methyltransf_12"/>
</dbReference>
<dbReference type="AlphaFoldDB" id="A0A258HHU6"/>
<dbReference type="Pfam" id="PF08242">
    <property type="entry name" value="Methyltransf_12"/>
    <property type="match status" value="1"/>
</dbReference>
<dbReference type="SUPFAM" id="SSF53335">
    <property type="entry name" value="S-adenosyl-L-methionine-dependent methyltransferases"/>
    <property type="match status" value="1"/>
</dbReference>
<dbReference type="EMBL" id="NCEQ01000008">
    <property type="protein sequence ID" value="OYX56349.1"/>
    <property type="molecule type" value="Genomic_DNA"/>
</dbReference>